<dbReference type="GO" id="GO:0005886">
    <property type="term" value="C:plasma membrane"/>
    <property type="evidence" value="ECO:0007669"/>
    <property type="project" value="UniProtKB-SubCell"/>
</dbReference>
<keyword evidence="4 11" id="KW-0808">Transferase</keyword>
<proteinExistence type="predicted"/>
<feature type="transmembrane region" description="Helical" evidence="8">
    <location>
        <begin position="48"/>
        <end position="71"/>
    </location>
</feature>
<feature type="domain" description="Phosphoethanolamine transferase N-terminal" evidence="10">
    <location>
        <begin position="59"/>
        <end position="208"/>
    </location>
</feature>
<dbReference type="RefSeq" id="WP_122102419.1">
    <property type="nucleotide sequence ID" value="NZ_RFLY01000021.1"/>
</dbReference>
<evidence type="ECO:0000256" key="5">
    <source>
        <dbReference type="ARBA" id="ARBA00022692"/>
    </source>
</evidence>
<feature type="transmembrane region" description="Helical" evidence="8">
    <location>
        <begin position="120"/>
        <end position="140"/>
    </location>
</feature>
<evidence type="ECO:0000256" key="7">
    <source>
        <dbReference type="ARBA" id="ARBA00023136"/>
    </source>
</evidence>
<dbReference type="PANTHER" id="PTHR30443">
    <property type="entry name" value="INNER MEMBRANE PROTEIN"/>
    <property type="match status" value="1"/>
</dbReference>
<feature type="domain" description="Sulfatase N-terminal" evidence="9">
    <location>
        <begin position="237"/>
        <end position="521"/>
    </location>
</feature>
<dbReference type="Gene3D" id="3.40.720.10">
    <property type="entry name" value="Alkaline Phosphatase, subunit A"/>
    <property type="match status" value="1"/>
</dbReference>
<keyword evidence="6 8" id="KW-1133">Transmembrane helix</keyword>
<accession>A0A3M2HPF2</accession>
<evidence type="ECO:0000256" key="6">
    <source>
        <dbReference type="ARBA" id="ARBA00022989"/>
    </source>
</evidence>
<dbReference type="Pfam" id="PF00884">
    <property type="entry name" value="Sulfatase"/>
    <property type="match status" value="1"/>
</dbReference>
<dbReference type="PANTHER" id="PTHR30443:SF0">
    <property type="entry name" value="PHOSPHOETHANOLAMINE TRANSFERASE EPTA"/>
    <property type="match status" value="1"/>
</dbReference>
<evidence type="ECO:0000256" key="3">
    <source>
        <dbReference type="ARBA" id="ARBA00022519"/>
    </source>
</evidence>
<evidence type="ECO:0000256" key="1">
    <source>
        <dbReference type="ARBA" id="ARBA00004429"/>
    </source>
</evidence>
<dbReference type="OrthoDB" id="9786870at2"/>
<dbReference type="InterPro" id="IPR000917">
    <property type="entry name" value="Sulfatase_N"/>
</dbReference>
<name>A0A3M2HPF2_9GAMM</name>
<comment type="caution">
    <text evidence="11">The sequence shown here is derived from an EMBL/GenBank/DDBJ whole genome shotgun (WGS) entry which is preliminary data.</text>
</comment>
<protein>
    <submittedName>
        <fullName evidence="11">Phosphoethanolamine--lipid A transferase</fullName>
    </submittedName>
</protein>
<dbReference type="CDD" id="cd16017">
    <property type="entry name" value="LptA"/>
    <property type="match status" value="1"/>
</dbReference>
<dbReference type="InterPro" id="IPR017850">
    <property type="entry name" value="Alkaline_phosphatase_core_sf"/>
</dbReference>
<dbReference type="InterPro" id="IPR058130">
    <property type="entry name" value="PEA_transf_C"/>
</dbReference>
<evidence type="ECO:0000313" key="12">
    <source>
        <dbReference type="Proteomes" id="UP000275012"/>
    </source>
</evidence>
<keyword evidence="5 8" id="KW-0812">Transmembrane</keyword>
<evidence type="ECO:0000313" key="11">
    <source>
        <dbReference type="EMBL" id="RMH88117.1"/>
    </source>
</evidence>
<feature type="transmembrane region" description="Helical" evidence="8">
    <location>
        <begin position="160"/>
        <end position="179"/>
    </location>
</feature>
<evidence type="ECO:0000256" key="8">
    <source>
        <dbReference type="SAM" id="Phobius"/>
    </source>
</evidence>
<evidence type="ECO:0000259" key="9">
    <source>
        <dbReference type="Pfam" id="PF00884"/>
    </source>
</evidence>
<dbReference type="SUPFAM" id="SSF53649">
    <property type="entry name" value="Alkaline phosphatase-like"/>
    <property type="match status" value="1"/>
</dbReference>
<dbReference type="AlphaFoldDB" id="A0A3M2HPF2"/>
<reference evidence="11 12" key="1">
    <citation type="submission" date="2018-10" db="EMBL/GenBank/DDBJ databases">
        <title>Proposal of Lysobacter pythonis sp. nov. isolated from royal pythons (Python regius).</title>
        <authorList>
            <person name="Hans-Juergen B."/>
            <person name="Huptas C."/>
            <person name="Sandra B."/>
            <person name="Igor L."/>
            <person name="Joachim S."/>
            <person name="Siegfried S."/>
            <person name="Mareike W."/>
            <person name="Peter K."/>
        </authorList>
    </citation>
    <scope>NUCLEOTIDE SEQUENCE [LARGE SCALE GENOMIC DNA]</scope>
    <source>
        <strain evidence="11 12">4284/11</strain>
    </source>
</reference>
<dbReference type="Pfam" id="PF08019">
    <property type="entry name" value="EptA_B_N"/>
    <property type="match status" value="1"/>
</dbReference>
<sequence length="541" mass="59471">MPDLRRFRPTLSANAVMALAALWMTLFSNQRLWGLIYAAPFDSPLSTWLFRAVMAALVFAFALMMILPFSFKGALKPWLAFLLVAAASANVLTVDFGAVADRHAIASVFETDRREAGEMMSPWVLARIFATGVLPALLVFWTKIAWKPFGRELLARWKPLAGVIAPIAIAIAGFGQQVIPFVRNHPPVRYLTLPFSTLSASAGYLQHAVEGNRPHTQIGPDARRVHGAEAGRKPRVLVVVVGESARSESFALDGYARDTTPELAKLPVLFFGNIASCGTNTATSLPCMFSDLVRGNYRQKVANTRDNALDLLARAGWQVEWIDNNTGSKKVATRVKETPVMSSTDSRWCVKEGCHDELLVDKLQKRLTDIGQDTVIVLHTLGSHGPAYYARYPQAFARFQPECRSTQLQRCARQSIVNTYDNSILYTDHVLARMIDALQADTAIDPTLLYLSDHGESTGEKGLYLHGAPYAFAPSQQTRVPMILWVSPGYAKGIGLDLDCLAGKTGGTYSHDNFFDSLLGFGDVASDAQRAQLDITRSCRS</sequence>
<keyword evidence="7 8" id="KW-0472">Membrane</keyword>
<dbReference type="GO" id="GO:0009244">
    <property type="term" value="P:lipopolysaccharide core region biosynthetic process"/>
    <property type="evidence" value="ECO:0007669"/>
    <property type="project" value="TreeGrafter"/>
</dbReference>
<dbReference type="Proteomes" id="UP000275012">
    <property type="component" value="Unassembled WGS sequence"/>
</dbReference>
<dbReference type="InterPro" id="IPR012549">
    <property type="entry name" value="EptA-like_N"/>
</dbReference>
<evidence type="ECO:0000259" key="10">
    <source>
        <dbReference type="Pfam" id="PF08019"/>
    </source>
</evidence>
<organism evidence="11 12">
    <name type="scientific">Solilutibacter pythonis</name>
    <dbReference type="NCBI Taxonomy" id="2483112"/>
    <lineage>
        <taxon>Bacteria</taxon>
        <taxon>Pseudomonadati</taxon>
        <taxon>Pseudomonadota</taxon>
        <taxon>Gammaproteobacteria</taxon>
        <taxon>Lysobacterales</taxon>
        <taxon>Lysobacteraceae</taxon>
        <taxon>Solilutibacter</taxon>
    </lineage>
</organism>
<dbReference type="EMBL" id="RFLY01000021">
    <property type="protein sequence ID" value="RMH88117.1"/>
    <property type="molecule type" value="Genomic_DNA"/>
</dbReference>
<evidence type="ECO:0000256" key="4">
    <source>
        <dbReference type="ARBA" id="ARBA00022679"/>
    </source>
</evidence>
<feature type="transmembrane region" description="Helical" evidence="8">
    <location>
        <begin position="78"/>
        <end position="100"/>
    </location>
</feature>
<dbReference type="InterPro" id="IPR040423">
    <property type="entry name" value="PEA_transferase"/>
</dbReference>
<keyword evidence="12" id="KW-1185">Reference proteome</keyword>
<comment type="subcellular location">
    <subcellularLocation>
        <location evidence="1">Cell inner membrane</location>
        <topology evidence="1">Multi-pass membrane protein</topology>
    </subcellularLocation>
</comment>
<keyword evidence="3" id="KW-0997">Cell inner membrane</keyword>
<gene>
    <name evidence="11" type="ORF">EBB59_12145</name>
</gene>
<dbReference type="GO" id="GO:0016776">
    <property type="term" value="F:phosphotransferase activity, phosphate group as acceptor"/>
    <property type="evidence" value="ECO:0007669"/>
    <property type="project" value="TreeGrafter"/>
</dbReference>
<dbReference type="NCBIfam" id="NF028537">
    <property type="entry name" value="P_eth_NH2_trans"/>
    <property type="match status" value="1"/>
</dbReference>
<keyword evidence="2" id="KW-1003">Cell membrane</keyword>
<evidence type="ECO:0000256" key="2">
    <source>
        <dbReference type="ARBA" id="ARBA00022475"/>
    </source>
</evidence>